<dbReference type="Pfam" id="PF01022">
    <property type="entry name" value="HTH_5"/>
    <property type="match status" value="1"/>
</dbReference>
<evidence type="ECO:0000256" key="2">
    <source>
        <dbReference type="ARBA" id="ARBA00023125"/>
    </source>
</evidence>
<dbReference type="PANTHER" id="PTHR33154">
    <property type="entry name" value="TRANSCRIPTIONAL REGULATOR, ARSR FAMILY"/>
    <property type="match status" value="1"/>
</dbReference>
<dbReference type="InterPro" id="IPR036390">
    <property type="entry name" value="WH_DNA-bd_sf"/>
</dbReference>
<dbReference type="InterPro" id="IPR051081">
    <property type="entry name" value="HTH_MetalResp_TranReg"/>
</dbReference>
<dbReference type="NCBIfam" id="NF033788">
    <property type="entry name" value="HTH_metalloreg"/>
    <property type="match status" value="1"/>
</dbReference>
<protein>
    <submittedName>
        <fullName evidence="5">Regulatory protein ArsR</fullName>
    </submittedName>
</protein>
<keyword evidence="6" id="KW-1185">Reference proteome</keyword>
<evidence type="ECO:0000256" key="3">
    <source>
        <dbReference type="ARBA" id="ARBA00023163"/>
    </source>
</evidence>
<dbReference type="PANTHER" id="PTHR33154:SF36">
    <property type="entry name" value="TRANSCRIPTIONAL REGULATOR"/>
    <property type="match status" value="1"/>
</dbReference>
<dbReference type="Gene3D" id="1.10.10.10">
    <property type="entry name" value="Winged helix-like DNA-binding domain superfamily/Winged helix DNA-binding domain"/>
    <property type="match status" value="1"/>
</dbReference>
<dbReference type="RefSeq" id="WP_013681561.1">
    <property type="nucleotide sequence ID" value="NC_015318.1"/>
</dbReference>
<reference evidence="6" key="2">
    <citation type="submission" date="2011-03" db="EMBL/GenBank/DDBJ databases">
        <title>The complete genome of Hippea maritima DSM 10411.</title>
        <authorList>
            <consortium name="US DOE Joint Genome Institute (JGI-PGF)"/>
            <person name="Lucas S."/>
            <person name="Copeland A."/>
            <person name="Lapidus A."/>
            <person name="Bruce D."/>
            <person name="Goodwin L."/>
            <person name="Pitluck S."/>
            <person name="Peters L."/>
            <person name="Kyrpides N."/>
            <person name="Mavromatis K."/>
            <person name="Pagani I."/>
            <person name="Ivanova N."/>
            <person name="Mikhailova N."/>
            <person name="Lu M."/>
            <person name="Detter J.C."/>
            <person name="Tapia R."/>
            <person name="Han C."/>
            <person name="Land M."/>
            <person name="Hauser L."/>
            <person name="Markowitz V."/>
            <person name="Cheng J.-F."/>
            <person name="Hugenholtz P."/>
            <person name="Woyke T."/>
            <person name="Wu D."/>
            <person name="Spring S."/>
            <person name="Schroeder M."/>
            <person name="Brambilla E."/>
            <person name="Klenk H.-P."/>
            <person name="Eisen J.A."/>
        </authorList>
    </citation>
    <scope>NUCLEOTIDE SEQUENCE [LARGE SCALE GENOMIC DNA]</scope>
    <source>
        <strain evidence="6">ATCC 700847 / DSM 10411 / MH2</strain>
    </source>
</reference>
<keyword evidence="1" id="KW-0805">Transcription regulation</keyword>
<dbReference type="InterPro" id="IPR001845">
    <property type="entry name" value="HTH_ArsR_DNA-bd_dom"/>
</dbReference>
<dbReference type="PRINTS" id="PR00778">
    <property type="entry name" value="HTHARSR"/>
</dbReference>
<dbReference type="KEGG" id="hmr:Hipma_0549"/>
<evidence type="ECO:0000313" key="6">
    <source>
        <dbReference type="Proteomes" id="UP000008139"/>
    </source>
</evidence>
<dbReference type="InParanoid" id="F2LUR5"/>
<accession>F2LUR5</accession>
<keyword evidence="3" id="KW-0804">Transcription</keyword>
<dbReference type="CDD" id="cd00090">
    <property type="entry name" value="HTH_ARSR"/>
    <property type="match status" value="1"/>
</dbReference>
<dbReference type="STRING" id="760142.Hipma_0549"/>
<dbReference type="FunCoup" id="F2LUR5">
    <property type="interactions" value="212"/>
</dbReference>
<dbReference type="eggNOG" id="COG0640">
    <property type="taxonomic scope" value="Bacteria"/>
</dbReference>
<organism evidence="5 6">
    <name type="scientific">Hippea maritima (strain ATCC 700847 / DSM 10411 / MH2)</name>
    <dbReference type="NCBI Taxonomy" id="760142"/>
    <lineage>
        <taxon>Bacteria</taxon>
        <taxon>Pseudomonadati</taxon>
        <taxon>Campylobacterota</taxon>
        <taxon>Desulfurellia</taxon>
        <taxon>Desulfurellales</taxon>
        <taxon>Hippeaceae</taxon>
        <taxon>Hippea</taxon>
    </lineage>
</organism>
<dbReference type="SUPFAM" id="SSF46785">
    <property type="entry name" value="Winged helix' DNA-binding domain"/>
    <property type="match status" value="1"/>
</dbReference>
<feature type="domain" description="HTH arsR-type" evidence="4">
    <location>
        <begin position="2"/>
        <end position="98"/>
    </location>
</feature>
<dbReference type="SMART" id="SM00418">
    <property type="entry name" value="HTH_ARSR"/>
    <property type="match status" value="1"/>
</dbReference>
<dbReference type="AlphaFoldDB" id="F2LUR5"/>
<dbReference type="GO" id="GO:0003700">
    <property type="term" value="F:DNA-binding transcription factor activity"/>
    <property type="evidence" value="ECO:0007669"/>
    <property type="project" value="InterPro"/>
</dbReference>
<reference evidence="5 6" key="1">
    <citation type="journal article" date="2011" name="Stand. Genomic Sci.">
        <title>Complete genome sequence of the thermophilic sulfur-reducer Hippea maritima type strain (MH(2)).</title>
        <authorList>
            <person name="Huntemann M."/>
            <person name="Lu M."/>
            <person name="Nolan M."/>
            <person name="Lapidus A."/>
            <person name="Lucas S."/>
            <person name="Hammon N."/>
            <person name="Deshpande S."/>
            <person name="Cheng J.F."/>
            <person name="Tapia R."/>
            <person name="Han C."/>
            <person name="Goodwin L."/>
            <person name="Pitluck S."/>
            <person name="Liolios K."/>
            <person name="Pagani I."/>
            <person name="Ivanova N."/>
            <person name="Ovchinikova G."/>
            <person name="Pati A."/>
            <person name="Chen A."/>
            <person name="Palaniappan K."/>
            <person name="Land M."/>
            <person name="Hauser L."/>
            <person name="Jeffries C.D."/>
            <person name="Detter J.C."/>
            <person name="Brambilla E.M."/>
            <person name="Rohde M."/>
            <person name="Spring S."/>
            <person name="Goker M."/>
            <person name="Woyke T."/>
            <person name="Bristow J."/>
            <person name="Eisen J.A."/>
            <person name="Markowitz V."/>
            <person name="Hugenholtz P."/>
            <person name="Kyrpides N.C."/>
            <person name="Klenk H.P."/>
            <person name="Mavromatis K."/>
        </authorList>
    </citation>
    <scope>NUCLEOTIDE SEQUENCE [LARGE SCALE GENOMIC DNA]</scope>
    <source>
        <strain evidence="6">ATCC 700847 / DSM 10411 / MH2</strain>
    </source>
</reference>
<dbReference type="InterPro" id="IPR011991">
    <property type="entry name" value="ArsR-like_HTH"/>
</dbReference>
<dbReference type="GO" id="GO:0003677">
    <property type="term" value="F:DNA binding"/>
    <property type="evidence" value="ECO:0007669"/>
    <property type="project" value="UniProtKB-KW"/>
</dbReference>
<name>F2LUR5_HIPMA</name>
<dbReference type="InterPro" id="IPR036388">
    <property type="entry name" value="WH-like_DNA-bd_sf"/>
</dbReference>
<keyword evidence="2" id="KW-0238">DNA-binding</keyword>
<evidence type="ECO:0000259" key="4">
    <source>
        <dbReference type="PROSITE" id="PS50987"/>
    </source>
</evidence>
<dbReference type="OrthoDB" id="9800049at2"/>
<dbReference type="PROSITE" id="PS50987">
    <property type="entry name" value="HTH_ARSR_2"/>
    <property type="match status" value="1"/>
</dbReference>
<dbReference type="EMBL" id="CP002606">
    <property type="protein sequence ID" value="AEA33520.1"/>
    <property type="molecule type" value="Genomic_DNA"/>
</dbReference>
<gene>
    <name evidence="5" type="ordered locus">Hipma_0549</name>
</gene>
<dbReference type="Proteomes" id="UP000008139">
    <property type="component" value="Chromosome"/>
</dbReference>
<dbReference type="HOGENOM" id="CLU_097806_3_3_7"/>
<proteinExistence type="predicted"/>
<sequence length="109" mass="12369">MKNFEAYEFKSQLVKALAHPLRLAICEYLLEVKQPKCVNHIAGKFNKNQSVISKHLSILQQVGIVKLEKEGVFTRYTLTNPKTIQMLITTINELARQNAKANSKLAESL</sequence>
<evidence type="ECO:0000313" key="5">
    <source>
        <dbReference type="EMBL" id="AEA33520.1"/>
    </source>
</evidence>
<evidence type="ECO:0000256" key="1">
    <source>
        <dbReference type="ARBA" id="ARBA00023015"/>
    </source>
</evidence>